<feature type="compositionally biased region" description="Acidic residues" evidence="1">
    <location>
        <begin position="93"/>
        <end position="111"/>
    </location>
</feature>
<dbReference type="PROSITE" id="PS00276">
    <property type="entry name" value="CHANNEL_COLICIN"/>
    <property type="match status" value="1"/>
</dbReference>
<dbReference type="Gene3D" id="2.60.40.1140">
    <property type="entry name" value="Collagen-binding surface protein Cna, B-type domain"/>
    <property type="match status" value="1"/>
</dbReference>
<organism evidence="5 6">
    <name type="scientific">Candidatus Limousia pullorum</name>
    <dbReference type="NCBI Taxonomy" id="2840860"/>
    <lineage>
        <taxon>Bacteria</taxon>
        <taxon>Bacillati</taxon>
        <taxon>Bacillota</taxon>
        <taxon>Clostridia</taxon>
        <taxon>Eubacteriales</taxon>
        <taxon>Oscillospiraceae</taxon>
        <taxon>Oscillospiraceae incertae sedis</taxon>
        <taxon>Candidatus Limousia</taxon>
    </lineage>
</organism>
<evidence type="ECO:0000256" key="3">
    <source>
        <dbReference type="SAM" id="SignalP"/>
    </source>
</evidence>
<gene>
    <name evidence="5" type="ORF">IAD22_08135</name>
</gene>
<proteinExistence type="predicted"/>
<keyword evidence="2" id="KW-0812">Transmembrane</keyword>
<feature type="region of interest" description="Disordered" evidence="1">
    <location>
        <begin position="40"/>
        <end position="137"/>
    </location>
</feature>
<dbReference type="GO" id="GO:0140911">
    <property type="term" value="F:pore-forming activity"/>
    <property type="evidence" value="ECO:0007669"/>
    <property type="project" value="InterPro"/>
</dbReference>
<feature type="compositionally biased region" description="Low complexity" evidence="1">
    <location>
        <begin position="65"/>
        <end position="92"/>
    </location>
</feature>
<name>A0A9D1LZQ6_9FIRM</name>
<protein>
    <recommendedName>
        <fullName evidence="4">Channel forming colicins domain-containing protein</fullName>
    </recommendedName>
</protein>
<dbReference type="Proteomes" id="UP000824118">
    <property type="component" value="Unassembled WGS sequence"/>
</dbReference>
<dbReference type="InterPro" id="IPR000293">
    <property type="entry name" value="Channel_colicin_C"/>
</dbReference>
<accession>A0A9D1LZQ6</accession>
<evidence type="ECO:0000256" key="2">
    <source>
        <dbReference type="SAM" id="Phobius"/>
    </source>
</evidence>
<dbReference type="SMART" id="SM00710">
    <property type="entry name" value="PbH1"/>
    <property type="match status" value="6"/>
</dbReference>
<dbReference type="EMBL" id="DVNG01000120">
    <property type="protein sequence ID" value="HIU50964.1"/>
    <property type="molecule type" value="Genomic_DNA"/>
</dbReference>
<feature type="chain" id="PRO_5038491781" description="Channel forming colicins domain-containing protein" evidence="3">
    <location>
        <begin position="34"/>
        <end position="2626"/>
    </location>
</feature>
<feature type="compositionally biased region" description="Polar residues" evidence="1">
    <location>
        <begin position="43"/>
        <end position="64"/>
    </location>
</feature>
<dbReference type="GO" id="GO:0016020">
    <property type="term" value="C:membrane"/>
    <property type="evidence" value="ECO:0007669"/>
    <property type="project" value="InterPro"/>
</dbReference>
<feature type="signal peptide" evidence="3">
    <location>
        <begin position="1"/>
        <end position="33"/>
    </location>
</feature>
<comment type="caution">
    <text evidence="5">The sequence shown here is derived from an EMBL/GenBank/DDBJ whole genome shotgun (WGS) entry which is preliminary data.</text>
</comment>
<evidence type="ECO:0000313" key="6">
    <source>
        <dbReference type="Proteomes" id="UP000824118"/>
    </source>
</evidence>
<keyword evidence="2" id="KW-1133">Transmembrane helix</keyword>
<dbReference type="GO" id="GO:0031640">
    <property type="term" value="P:killing of cells of another organism"/>
    <property type="evidence" value="ECO:0007669"/>
    <property type="project" value="InterPro"/>
</dbReference>
<evidence type="ECO:0000313" key="5">
    <source>
        <dbReference type="EMBL" id="HIU50964.1"/>
    </source>
</evidence>
<dbReference type="GO" id="GO:0050829">
    <property type="term" value="P:defense response to Gram-negative bacterium"/>
    <property type="evidence" value="ECO:0007669"/>
    <property type="project" value="InterPro"/>
</dbReference>
<feature type="compositionally biased region" description="Low complexity" evidence="1">
    <location>
        <begin position="112"/>
        <end position="124"/>
    </location>
</feature>
<dbReference type="Gene3D" id="2.160.20.110">
    <property type="match status" value="1"/>
</dbReference>
<sequence length="2626" mass="275187">MRKPLRKWNFKKLIAVGMSAVILLQATPMYALADEVSDKDTGIASSPESYEESVQSYTESSFVGESTEALESSSTAETTNAESEPSTAASSENTEETADVTADEVTSETAEETAGASSETQASEDASSEIQNTTEPYTEEEIVLKDYFEEGKIKIYNAEQLKAIGTNVTVKSGDTEESTFGTGEDITADGKAVTYSLDAQYILMNGISLSAPDFWCLPENFTGSFTAKTDKSENPVLYDETTDTIYIYSNYQLMVLASENSEKEPVMTGDTNADTFGMGQFVYADGEENGQNYITYSKTHNYVLSENFTAEMPELKANILLNEANDGRQFAGQVIYHDSEENKDYILIGNEAQLRAIGTDERVYTAVYQAKLKGAKWEVDTDSDGKPIMLYGGDADLTAAQNGKKDYGFQEIEKASGAFTGRCGVNQITGEIDPNMDIEDSGKKYQASENYIIFRDITLTGNWTPLMFSGEMYGRLNMVKGENVTIANVNINQTGKLPIDEYIGIGFFGTISNEVNATETVSKGTAIVSDINISGVNIQSTSTEVKKDFSLIEVLLLPLLNKILTGLQTDPSTFAMGGFAGRIQGDAKVEDCHVLGLETLNSPMAMSGGFVGSVSGTTRYEALTGALGATLDLLSQILNVIPILGLGDLVTILLAGGVLDVGNLVPIGYYSPIVTNCSVSYSETMTSVGNPSKQFNGGFTGRQEGAILKGCSVNTNGSLEVKGDSFVGGFAGAVVNAEIKGLLSSLGVDLANAGVQSVCADCTVTGSDIKVTGSGKYAGGFCGTLNNSYLVDVKVNNLSSVSASSYAGGVTGYSSLGWGLTISDDYGAYDKTLLDRVKELLGTLLTGDNAGDLLSIVGIQPSKIYGASVTGNNLVITASDSYAGGVAGYSDGLTLAKSAPEDVNQLRPFAKNHISYTGQNIQPSVTGLKSVSAGNKYAGGVVGDVRMASAAGILNTTVGLVGYIKFDIQEVNVSGTGTEFTVMAKEYAGGAFGEAIGGTVNNAVLNNVSKVTAENYAGGFVGATGTGSLVNGGGLDLLGLGLVKIDNLLSVADAIETKIESSAVNGNNLTVSATGRGGELITYYAGGFVAYSACASISEGTVTGLKNVSADMTSGVSGGFAGMSTTAGLADVLGENGGGLGSILAIEGLLSAVTYMVPDYNLCSVSFVSNQDENGVIIPQVEADIAGGFAGDFQSGHINDDEELQIPAGYVSVKGIEQVKGGHYAGGFAGKAYAGGLAEGGGLSLLDGLIQTNISNLLSVLNVYMPIIKNAAAESSDKGLKVEADRAYDSYAGGYIGFGSGVQISDSPVSELRHTVVNQPDNLEAKNIPAYYDNSSDYSVIAGKYAGGYAGLLDIGNTANLVDSISVLGILDLGNLLQALDVTASKVNNSTVNGGAGGYSVLASTTNGSAGYAGGYAGGIYGSKVTYSNADNIAYIIGRDSAGGYVGIMEPGDVAKVVEDASVLKGLISTNGGLASVLQSFVPFVENSDALSIPCGSAVRAEKESDGSSACGTAGGFVGHSIGGQIDTCQAIRIRSVFGSEYAGGFTGWAEGANVVDTGSLSLLFGVVKLNNPLQAAQAVYPTEKNTRVSGPMTDMDFNIWDSWAEAVGVSGAYGSYFDEYSQKSEAEREAIYEQRKNDFAYGFNVEAGRDGNISSNRNIGGDAGGYVGRIDGAYIENAVVDSVANVRAYRTAGGFVGNMRAGSVANAGEISLAGINILDNLSIIEAFVPVVKGARVNGFVSGLSVEAYGITETDGSGHITGQTAGRAGGFAGYIVGGQISGIENGEGAVTDKTTVTNLRKVSGTYDVGGFAGSIESGSALDLNADESGLLNKILKYIIDTDTLVSVLNATVSTIKDVEISAWNSWGTTISGYYKDSANNECSSNSTGGFAGSVSGAIIGTEEKDSNGIKHGVRGVTISGLREVYGGEHAGGFVGLADVGSLVNLSKDDTTSILSLIKLGNTSVANMFRTYIYDSHVTGSENYGLTVTAKSSSEYGTMDSKVYTGNAGGFAGSFMNSTVEDSDVSGLRTVSALNSSGGFIGYSGKSGLVDLDQAEIGDDKVPLLNGAVGVLDLFGSTVDSCDVTGVESGFMVSSFGGTEEKAGGFVGFGDLARISNSNVDKLKQVASAEIAGGFAGETSYAYLAKIQVSSVLTKVLVPVLNVILDALRADELVEGNVIKIKIPGLIELDLLYEGDVVYLNLLGLQVSVKIEPNADDESSGLLVVSIGDSTVKVNYHDWKIDGEQPDLEVSLIKANRTKIENSSVTGISYGYDVYAGGSGNDADAASGLEKNKGSSGGFVGYNHEGLLENNDMYFCDVVKGKDGEVGPFTGVTQLDSVYSFNTIAGIEGNDNIYRVYRHASGSYPILKNDSKELQTAYNGDGGYPWNNIYTINHITSVEKFTDFVNAVITDGNEKANADVYISGAKAVLMGNVDTNPDDPSETPLPPDIQDPCEDEFIVLTIHNIWDDWSNYDGIRPGNITIKVIGTVAGRDDLKIEKEIVLGADDAADAENIWSYSSDTLTFKGYELDKETGERLYYTYTVEYETPEGYVSETKVEDYYNFYITHYHRPAPGFLPGTGGTGIVLLNMVGILFLGGFAFMTYSKYGKKRRDLRDRKNKYIYLLKKEK</sequence>
<reference evidence="5" key="2">
    <citation type="journal article" date="2021" name="PeerJ">
        <title>Extensive microbial diversity within the chicken gut microbiome revealed by metagenomics and culture.</title>
        <authorList>
            <person name="Gilroy R."/>
            <person name="Ravi A."/>
            <person name="Getino M."/>
            <person name="Pursley I."/>
            <person name="Horton D.L."/>
            <person name="Alikhan N.F."/>
            <person name="Baker D."/>
            <person name="Gharbi K."/>
            <person name="Hall N."/>
            <person name="Watson M."/>
            <person name="Adriaenssens E.M."/>
            <person name="Foster-Nyarko E."/>
            <person name="Jarju S."/>
            <person name="Secka A."/>
            <person name="Antonio M."/>
            <person name="Oren A."/>
            <person name="Chaudhuri R.R."/>
            <person name="La Ragione R."/>
            <person name="Hildebrand F."/>
            <person name="Pallen M.J."/>
        </authorList>
    </citation>
    <scope>NUCLEOTIDE SEQUENCE</scope>
    <source>
        <strain evidence="5">ChiGjej1B1-1684</strain>
    </source>
</reference>
<keyword evidence="3" id="KW-0732">Signal</keyword>
<evidence type="ECO:0000256" key="1">
    <source>
        <dbReference type="SAM" id="MobiDB-lite"/>
    </source>
</evidence>
<evidence type="ECO:0000259" key="4">
    <source>
        <dbReference type="PROSITE" id="PS00276"/>
    </source>
</evidence>
<keyword evidence="2" id="KW-0472">Membrane</keyword>
<dbReference type="InterPro" id="IPR006626">
    <property type="entry name" value="PbH1"/>
</dbReference>
<reference evidence="5" key="1">
    <citation type="submission" date="2020-10" db="EMBL/GenBank/DDBJ databases">
        <authorList>
            <person name="Gilroy R."/>
        </authorList>
    </citation>
    <scope>NUCLEOTIDE SEQUENCE</scope>
    <source>
        <strain evidence="5">ChiGjej1B1-1684</strain>
    </source>
</reference>
<feature type="domain" description="Channel forming colicins" evidence="4">
    <location>
        <begin position="460"/>
        <end position="471"/>
    </location>
</feature>
<feature type="transmembrane region" description="Helical" evidence="2">
    <location>
        <begin position="2581"/>
        <end position="2602"/>
    </location>
</feature>